<dbReference type="GO" id="GO:0051603">
    <property type="term" value="P:proteolysis involved in protein catabolic process"/>
    <property type="evidence" value="ECO:0007669"/>
    <property type="project" value="TreeGrafter"/>
</dbReference>
<dbReference type="PROSITE" id="PS50089">
    <property type="entry name" value="ZF_RING_2"/>
    <property type="match status" value="1"/>
</dbReference>
<organism evidence="6 7">
    <name type="scientific">Cryptotermes secundus</name>
    <dbReference type="NCBI Taxonomy" id="105785"/>
    <lineage>
        <taxon>Eukaryota</taxon>
        <taxon>Metazoa</taxon>
        <taxon>Ecdysozoa</taxon>
        <taxon>Arthropoda</taxon>
        <taxon>Hexapoda</taxon>
        <taxon>Insecta</taxon>
        <taxon>Pterygota</taxon>
        <taxon>Neoptera</taxon>
        <taxon>Polyneoptera</taxon>
        <taxon>Dictyoptera</taxon>
        <taxon>Blattodea</taxon>
        <taxon>Blattoidea</taxon>
        <taxon>Termitoidae</taxon>
        <taxon>Kalotermitidae</taxon>
        <taxon>Cryptotermitinae</taxon>
        <taxon>Cryptotermes</taxon>
    </lineage>
</organism>
<dbReference type="PANTHER" id="PTHR13363">
    <property type="entry name" value="RING FINGER AND SRY DOMAIN-CONTAINING"/>
    <property type="match status" value="1"/>
</dbReference>
<keyword evidence="7" id="KW-1185">Reference proteome</keyword>
<dbReference type="InterPro" id="IPR001841">
    <property type="entry name" value="Znf_RING"/>
</dbReference>
<evidence type="ECO:0000313" key="6">
    <source>
        <dbReference type="EMBL" id="PNF35408.1"/>
    </source>
</evidence>
<accession>A0A2J7R3J3</accession>
<dbReference type="GO" id="GO:0005737">
    <property type="term" value="C:cytoplasm"/>
    <property type="evidence" value="ECO:0007669"/>
    <property type="project" value="TreeGrafter"/>
</dbReference>
<name>A0A2J7R3J3_9NEOP</name>
<evidence type="ECO:0000256" key="3">
    <source>
        <dbReference type="ARBA" id="ARBA00022833"/>
    </source>
</evidence>
<keyword evidence="1" id="KW-0479">Metal-binding</keyword>
<dbReference type="EMBL" id="NEVH01007819">
    <property type="protein sequence ID" value="PNF35408.1"/>
    <property type="molecule type" value="Genomic_DNA"/>
</dbReference>
<dbReference type="GO" id="GO:0004842">
    <property type="term" value="F:ubiquitin-protein transferase activity"/>
    <property type="evidence" value="ECO:0007669"/>
    <property type="project" value="InterPro"/>
</dbReference>
<dbReference type="OrthoDB" id="258495at2759"/>
<comment type="caution">
    <text evidence="6">The sequence shown here is derived from an EMBL/GenBank/DDBJ whole genome shotgun (WGS) entry which is preliminary data.</text>
</comment>
<dbReference type="GO" id="GO:0008270">
    <property type="term" value="F:zinc ion binding"/>
    <property type="evidence" value="ECO:0007669"/>
    <property type="project" value="UniProtKB-KW"/>
</dbReference>
<feature type="domain" description="RING-type" evidence="5">
    <location>
        <begin position="595"/>
        <end position="633"/>
    </location>
</feature>
<reference evidence="6 7" key="1">
    <citation type="submission" date="2017-12" db="EMBL/GenBank/DDBJ databases">
        <title>Hemimetabolous genomes reveal molecular basis of termite eusociality.</title>
        <authorList>
            <person name="Harrison M.C."/>
            <person name="Jongepier E."/>
            <person name="Robertson H.M."/>
            <person name="Arning N."/>
            <person name="Bitard-Feildel T."/>
            <person name="Chao H."/>
            <person name="Childers C.P."/>
            <person name="Dinh H."/>
            <person name="Doddapaneni H."/>
            <person name="Dugan S."/>
            <person name="Gowin J."/>
            <person name="Greiner C."/>
            <person name="Han Y."/>
            <person name="Hu H."/>
            <person name="Hughes D.S.T."/>
            <person name="Huylmans A.-K."/>
            <person name="Kemena C."/>
            <person name="Kremer L.P.M."/>
            <person name="Lee S.L."/>
            <person name="Lopez-Ezquerra A."/>
            <person name="Mallet L."/>
            <person name="Monroy-Kuhn J.M."/>
            <person name="Moser A."/>
            <person name="Murali S.C."/>
            <person name="Muzny D.M."/>
            <person name="Otani S."/>
            <person name="Piulachs M.-D."/>
            <person name="Poelchau M."/>
            <person name="Qu J."/>
            <person name="Schaub F."/>
            <person name="Wada-Katsumata A."/>
            <person name="Worley K.C."/>
            <person name="Xie Q."/>
            <person name="Ylla G."/>
            <person name="Poulsen M."/>
            <person name="Gibbs R.A."/>
            <person name="Schal C."/>
            <person name="Richards S."/>
            <person name="Belles X."/>
            <person name="Korb J."/>
            <person name="Bornberg-Bauer E."/>
        </authorList>
    </citation>
    <scope>NUCLEOTIDE SEQUENCE [LARGE SCALE GENOMIC DNA]</scope>
    <source>
        <tissue evidence="6">Whole body</tissue>
    </source>
</reference>
<keyword evidence="2 4" id="KW-0863">Zinc-finger</keyword>
<evidence type="ECO:0000313" key="7">
    <source>
        <dbReference type="Proteomes" id="UP000235965"/>
    </source>
</evidence>
<evidence type="ECO:0000256" key="2">
    <source>
        <dbReference type="ARBA" id="ARBA00022771"/>
    </source>
</evidence>
<keyword evidence="3" id="KW-0862">Zinc</keyword>
<dbReference type="InterPro" id="IPR057987">
    <property type="entry name" value="TPR_RNF123/RKP"/>
</dbReference>
<protein>
    <recommendedName>
        <fullName evidence="5">RING-type domain-containing protein</fullName>
    </recommendedName>
</protein>
<dbReference type="PANTHER" id="PTHR13363:SF5">
    <property type="entry name" value="E3 UBIQUITIN-PROTEIN LIGASE RNF123"/>
    <property type="match status" value="1"/>
</dbReference>
<gene>
    <name evidence="6" type="ORF">B7P43_G01736</name>
</gene>
<dbReference type="SUPFAM" id="SSF57850">
    <property type="entry name" value="RING/U-box"/>
    <property type="match status" value="1"/>
</dbReference>
<dbReference type="Pfam" id="PF13920">
    <property type="entry name" value="zf-C3HC4_3"/>
    <property type="match status" value="1"/>
</dbReference>
<evidence type="ECO:0000256" key="1">
    <source>
        <dbReference type="ARBA" id="ARBA00022723"/>
    </source>
</evidence>
<evidence type="ECO:0000259" key="5">
    <source>
        <dbReference type="PROSITE" id="PS50089"/>
    </source>
</evidence>
<dbReference type="CDD" id="cd16541">
    <property type="entry name" value="RING-HC_RNF123"/>
    <property type="match status" value="1"/>
</dbReference>
<dbReference type="Pfam" id="PF25576">
    <property type="entry name" value="TPR_RNF123"/>
    <property type="match status" value="1"/>
</dbReference>
<dbReference type="AlphaFoldDB" id="A0A2J7R3J3"/>
<sequence length="658" mass="74273">MQASSRKIFLRNFREFLHENVLSNPTQRPVTLCCIYRLLVTFQALWECEVGEYPIVIPARTFYDGSVNYYNIDRLGGVLSHLNRTLRVQLMQVLGADHPVITTVELPRSLMRDLDNALVGFLLEGEEKCVSLDAAASLVELLDGVILLYYVEAHRHLSKVRAVVCSDDKQSQLAWLLRVVLHTVKQASQEGQLFAYVPIFYLHSLIEICAALRTYIHPAAPLENVQGYEDLLIEVSQFLCDHFSDPRIVHTGSKDALIQALASFICSPNTLLSLESVPYTSRMTMVRALLRPYESRAWAQSNWVLVRIWQGCGFAFRYHKSPHLLKKHGPRPLQADSSLISQSIQPCPSYLFQCHVKEVMMSDERVTTAFLNSVLNQLNWAFSEFIGMLQEIQNVSIRPQRVFIESRQLKICATCFDLTLALVRVLEMVASIAPEIFTDVTRSSSEVLLGRLCQVLCQVLNRVSSQTSCFQHVITLDIPDLESVDHFPILTAVVGVLLALLLDDMQEFDVNVSKVPRVTKAVLIEPSFQLESICFVLGDVQKGLILKKVKPFSFYNYSDDVSIAEIENVKKMIQLLSFYQGRLSDAGVISEDEICTICYASPISAIFKPCNHHSCRTCIAHHLMISRACFFCKEPVQFVIGLDDTVLPDLSRLGTQSS</sequence>
<dbReference type="Gene3D" id="3.30.40.10">
    <property type="entry name" value="Zinc/RING finger domain, C3HC4 (zinc finger)"/>
    <property type="match status" value="1"/>
</dbReference>
<dbReference type="InterPro" id="IPR013083">
    <property type="entry name" value="Znf_RING/FYVE/PHD"/>
</dbReference>
<dbReference type="Proteomes" id="UP000235965">
    <property type="component" value="Unassembled WGS sequence"/>
</dbReference>
<dbReference type="InterPro" id="IPR045129">
    <property type="entry name" value="RNF123/RKP/RSPRY1"/>
</dbReference>
<proteinExistence type="predicted"/>
<evidence type="ECO:0000256" key="4">
    <source>
        <dbReference type="PROSITE-ProRule" id="PRU00175"/>
    </source>
</evidence>